<proteinExistence type="inferred from homology"/>
<keyword evidence="11" id="KW-1185">Reference proteome</keyword>
<reference evidence="10 11" key="1">
    <citation type="submission" date="2019-08" db="EMBL/GenBank/DDBJ databases">
        <title>Highly reduced genomes of protist endosymbionts show evolutionary convergence.</title>
        <authorList>
            <person name="George E."/>
            <person name="Husnik F."/>
            <person name="Tashyreva D."/>
            <person name="Prokopchuk G."/>
            <person name="Horak A."/>
            <person name="Kwong W.K."/>
            <person name="Lukes J."/>
            <person name="Keeling P.J."/>
        </authorList>
    </citation>
    <scope>NUCLEOTIDE SEQUENCE [LARGE SCALE GENOMIC DNA]</scope>
    <source>
        <strain evidence="10">1604LC</strain>
    </source>
</reference>
<dbReference type="GO" id="GO:0004820">
    <property type="term" value="F:glycine-tRNA ligase activity"/>
    <property type="evidence" value="ECO:0007669"/>
    <property type="project" value="UniProtKB-EC"/>
</dbReference>
<gene>
    <name evidence="10" type="ORF">FZC34_00840</name>
</gene>
<keyword evidence="8" id="KW-0030">Aminoacyl-tRNA synthetase</keyword>
<evidence type="ECO:0000256" key="6">
    <source>
        <dbReference type="ARBA" id="ARBA00022840"/>
    </source>
</evidence>
<sequence length="647" mass="75438">MNQPLPENQHPTIGNQLLFEIMHENIPHDIKKSSLEKWTIVIKEELQQYKINPDSLHIYITNTRLITVIDNLPNEIQKDTEIIRGPRSNIKQEILDKFLQKHNKIISDTYIENGFYYIKNEHAAQQIDSLISQICISCIQKMKWNKIMFWGRKLGWIRPIRRIVSVFNGSPLLWNIESLELSTSSNFIYDLIKHEEFTANNFAEYNDKLAKRNTHLTEKFSILQNVINMQLKDKASQISNAKLININSQIEAINVYHTKVDDKFNVPKEIKQSILNEQQHIGVFDGDLLTDLLIFSEHKLQNSNLLIEQTKRTLHAKFNDAYFFYTRDMQNDVTYYLSKLEQTLFYKGLGTLYQKIERITKVAQKFYNDAQLIIAIKFLQIDLCMQTIDEMSDLQGLLSYFYAKQNNINDVACKAILSQYKKNIDDVHSLYLTLLYNLDSVVAFIGKDIIPTGSSDPLAIRRKCLEIIDIMFKLQECGISIDLNQYVNYVNECFKEQNIHLDLSGFDKYFQKRCEYVLGKKYGDIAKFVSKERNILIAKDKLEQISNFNELNKIVETYNRLLGLDYTNVKNIDHANIGNISHTNSAKCELSDLLQQKCDLDNLLAISITIESIFTNTFLDDNLGIKYLIYKAKAYFEQFADFRKKAV</sequence>
<evidence type="ECO:0000256" key="4">
    <source>
        <dbReference type="ARBA" id="ARBA00022598"/>
    </source>
</evidence>
<dbReference type="OrthoDB" id="9775440at2"/>
<dbReference type="PANTHER" id="PTHR30075">
    <property type="entry name" value="GLYCYL-TRNA SYNTHETASE"/>
    <property type="match status" value="1"/>
</dbReference>
<keyword evidence="6" id="KW-0067">ATP-binding</keyword>
<keyword evidence="7" id="KW-0648">Protein biosynthesis</keyword>
<evidence type="ECO:0000256" key="5">
    <source>
        <dbReference type="ARBA" id="ARBA00022741"/>
    </source>
</evidence>
<dbReference type="GO" id="GO:0006426">
    <property type="term" value="P:glycyl-tRNA aminoacylation"/>
    <property type="evidence" value="ECO:0007669"/>
    <property type="project" value="InterPro"/>
</dbReference>
<evidence type="ECO:0000256" key="1">
    <source>
        <dbReference type="ARBA" id="ARBA00008226"/>
    </source>
</evidence>
<dbReference type="PRINTS" id="PR01045">
    <property type="entry name" value="TRNASYNTHGB"/>
</dbReference>
<dbReference type="PANTHER" id="PTHR30075:SF2">
    <property type="entry name" value="GLYCINE--TRNA LIGASE, CHLOROPLASTIC_MITOCHONDRIAL 2"/>
    <property type="match status" value="1"/>
</dbReference>
<evidence type="ECO:0000256" key="9">
    <source>
        <dbReference type="ARBA" id="ARBA00047937"/>
    </source>
</evidence>
<accession>A0A5C0UHE2</accession>
<evidence type="ECO:0000256" key="8">
    <source>
        <dbReference type="ARBA" id="ARBA00023146"/>
    </source>
</evidence>
<comment type="catalytic activity">
    <reaction evidence="9">
        <text>tRNA(Gly) + glycine + ATP = glycyl-tRNA(Gly) + AMP + diphosphate</text>
        <dbReference type="Rhea" id="RHEA:16013"/>
        <dbReference type="Rhea" id="RHEA-COMP:9664"/>
        <dbReference type="Rhea" id="RHEA-COMP:9683"/>
        <dbReference type="ChEBI" id="CHEBI:30616"/>
        <dbReference type="ChEBI" id="CHEBI:33019"/>
        <dbReference type="ChEBI" id="CHEBI:57305"/>
        <dbReference type="ChEBI" id="CHEBI:78442"/>
        <dbReference type="ChEBI" id="CHEBI:78522"/>
        <dbReference type="ChEBI" id="CHEBI:456215"/>
        <dbReference type="EC" id="6.1.1.14"/>
    </reaction>
</comment>
<keyword evidence="5" id="KW-0547">Nucleotide-binding</keyword>
<dbReference type="EC" id="6.1.1.14" evidence="3"/>
<dbReference type="InterPro" id="IPR006194">
    <property type="entry name" value="Gly-tRNA-synth_heterodimer"/>
</dbReference>
<evidence type="ECO:0000313" key="11">
    <source>
        <dbReference type="Proteomes" id="UP000325004"/>
    </source>
</evidence>
<dbReference type="PROSITE" id="PS50861">
    <property type="entry name" value="AA_TRNA_LIGASE_II_GLYAB"/>
    <property type="match status" value="1"/>
</dbReference>
<protein>
    <recommendedName>
        <fullName evidence="3">glycine--tRNA ligase</fullName>
        <ecNumber evidence="3">6.1.1.14</ecNumber>
    </recommendedName>
</protein>
<evidence type="ECO:0000256" key="7">
    <source>
        <dbReference type="ARBA" id="ARBA00022917"/>
    </source>
</evidence>
<dbReference type="EMBL" id="CP043316">
    <property type="protein sequence ID" value="QEK38464.1"/>
    <property type="molecule type" value="Genomic_DNA"/>
</dbReference>
<evidence type="ECO:0000313" key="10">
    <source>
        <dbReference type="EMBL" id="QEK38464.1"/>
    </source>
</evidence>
<dbReference type="InterPro" id="IPR015944">
    <property type="entry name" value="Gly-tRNA-synth_bsu"/>
</dbReference>
<evidence type="ECO:0000256" key="3">
    <source>
        <dbReference type="ARBA" id="ARBA00012829"/>
    </source>
</evidence>
<keyword evidence="4 10" id="KW-0436">Ligase</keyword>
<comment type="similarity">
    <text evidence="1">Belongs to the class-II aminoacyl-tRNA synthetase family.</text>
</comment>
<dbReference type="KEGG" id="cpri:FZC34_00840"/>
<organism evidence="10 11">
    <name type="scientific">Candidatus Cytomitobacter primus</name>
    <dbReference type="NCBI Taxonomy" id="2066024"/>
    <lineage>
        <taxon>Bacteria</taxon>
        <taxon>Pseudomonadati</taxon>
        <taxon>Pseudomonadota</taxon>
        <taxon>Alphaproteobacteria</taxon>
        <taxon>Holosporales</taxon>
        <taxon>Holosporaceae</taxon>
        <taxon>Candidatus Cytomitobacter</taxon>
    </lineage>
</organism>
<dbReference type="GO" id="GO:0005524">
    <property type="term" value="F:ATP binding"/>
    <property type="evidence" value="ECO:0007669"/>
    <property type="project" value="UniProtKB-KW"/>
</dbReference>
<dbReference type="Proteomes" id="UP000325004">
    <property type="component" value="Chromosome"/>
</dbReference>
<dbReference type="GO" id="GO:0005829">
    <property type="term" value="C:cytosol"/>
    <property type="evidence" value="ECO:0007669"/>
    <property type="project" value="TreeGrafter"/>
</dbReference>
<evidence type="ECO:0000256" key="2">
    <source>
        <dbReference type="ARBA" id="ARBA00011209"/>
    </source>
</evidence>
<dbReference type="AlphaFoldDB" id="A0A5C0UHE2"/>
<comment type="subunit">
    <text evidence="2">Tetramer of two alpha and two beta subunits.</text>
</comment>
<dbReference type="RefSeq" id="WP_148971580.1">
    <property type="nucleotide sequence ID" value="NZ_CP043316.1"/>
</dbReference>
<name>A0A5C0UHE2_9PROT</name>
<dbReference type="Pfam" id="PF02092">
    <property type="entry name" value="tRNA_synt_2f"/>
    <property type="match status" value="1"/>
</dbReference>